<gene>
    <name evidence="1" type="ORF">EOE48_12615</name>
</gene>
<keyword evidence="2" id="KW-1185">Reference proteome</keyword>
<organism evidence="1 2">
    <name type="scientific">Methylobacterium oryzihabitans</name>
    <dbReference type="NCBI Taxonomy" id="2499852"/>
    <lineage>
        <taxon>Bacteria</taxon>
        <taxon>Pseudomonadati</taxon>
        <taxon>Pseudomonadota</taxon>
        <taxon>Alphaproteobacteria</taxon>
        <taxon>Hyphomicrobiales</taxon>
        <taxon>Methylobacteriaceae</taxon>
        <taxon>Methylobacterium</taxon>
    </lineage>
</organism>
<accession>A0A3S2VPK6</accession>
<name>A0A3S2VPK6_9HYPH</name>
<dbReference type="AlphaFoldDB" id="A0A3S2VPK6"/>
<proteinExistence type="predicted"/>
<sequence length="88" mass="9607">MIEDNLVLQIQGRLSAQEFVLKSLINAVGQLAPNSGIQSALMKIVSNSVRNANVDAESQDLSAEMREYVEKYALQIIEAGFNARPAKS</sequence>
<reference evidence="1 2" key="1">
    <citation type="submission" date="2019-01" db="EMBL/GenBank/DDBJ databases">
        <authorList>
            <person name="Chen W.-M."/>
        </authorList>
    </citation>
    <scope>NUCLEOTIDE SEQUENCE [LARGE SCALE GENOMIC DNA]</scope>
    <source>
        <strain evidence="1 2">TER-1</strain>
    </source>
</reference>
<dbReference type="EMBL" id="SACP01000011">
    <property type="protein sequence ID" value="RVU17719.1"/>
    <property type="molecule type" value="Genomic_DNA"/>
</dbReference>
<comment type="caution">
    <text evidence="1">The sequence shown here is derived from an EMBL/GenBank/DDBJ whole genome shotgun (WGS) entry which is preliminary data.</text>
</comment>
<dbReference type="RefSeq" id="WP_127729490.1">
    <property type="nucleotide sequence ID" value="NZ_SACP01000011.1"/>
</dbReference>
<dbReference type="Proteomes" id="UP000286997">
    <property type="component" value="Unassembled WGS sequence"/>
</dbReference>
<evidence type="ECO:0000313" key="2">
    <source>
        <dbReference type="Proteomes" id="UP000286997"/>
    </source>
</evidence>
<protein>
    <submittedName>
        <fullName evidence="1">Uncharacterized protein</fullName>
    </submittedName>
</protein>
<evidence type="ECO:0000313" key="1">
    <source>
        <dbReference type="EMBL" id="RVU17719.1"/>
    </source>
</evidence>